<protein>
    <submittedName>
        <fullName evidence="3">SGNH/GDSL hydrolase family protein</fullName>
    </submittedName>
</protein>
<dbReference type="EMBL" id="JAATEJ010000006">
    <property type="protein sequence ID" value="NJP43905.1"/>
    <property type="molecule type" value="Genomic_DNA"/>
</dbReference>
<reference evidence="3 4" key="1">
    <citation type="submission" date="2020-03" db="EMBL/GenBank/DDBJ databases">
        <title>WGS of actinomycetes isolated from Thailand.</title>
        <authorList>
            <person name="Thawai C."/>
        </authorList>
    </citation>
    <scope>NUCLEOTIDE SEQUENCE [LARGE SCALE GENOMIC DNA]</scope>
    <source>
        <strain evidence="3 4">PRB2-1</strain>
    </source>
</reference>
<accession>A0ABX0ZLJ2</accession>
<dbReference type="InterPro" id="IPR013830">
    <property type="entry name" value="SGNH_hydro"/>
</dbReference>
<dbReference type="InterPro" id="IPR053140">
    <property type="entry name" value="GDSL_Rv0518-like"/>
</dbReference>
<organism evidence="3 4">
    <name type="scientific">Actinacidiphila epipremni</name>
    <dbReference type="NCBI Taxonomy" id="2053013"/>
    <lineage>
        <taxon>Bacteria</taxon>
        <taxon>Bacillati</taxon>
        <taxon>Actinomycetota</taxon>
        <taxon>Actinomycetes</taxon>
        <taxon>Kitasatosporales</taxon>
        <taxon>Streptomycetaceae</taxon>
        <taxon>Actinacidiphila</taxon>
    </lineage>
</organism>
<dbReference type="Pfam" id="PF13472">
    <property type="entry name" value="Lipase_GDSL_2"/>
    <property type="match status" value="1"/>
</dbReference>
<comment type="caution">
    <text evidence="3">The sequence shown here is derived from an EMBL/GenBank/DDBJ whole genome shotgun (WGS) entry which is preliminary data.</text>
</comment>
<evidence type="ECO:0000313" key="4">
    <source>
        <dbReference type="Proteomes" id="UP000734511"/>
    </source>
</evidence>
<feature type="compositionally biased region" description="Low complexity" evidence="1">
    <location>
        <begin position="313"/>
        <end position="325"/>
    </location>
</feature>
<dbReference type="PANTHER" id="PTHR43784:SF2">
    <property type="entry name" value="GDSL-LIKE LIPASE_ACYLHYDROLASE, PUTATIVE (AFU_ORTHOLOGUE AFUA_2G00820)-RELATED"/>
    <property type="match status" value="1"/>
</dbReference>
<dbReference type="CDD" id="cd01832">
    <property type="entry name" value="SGNH_hydrolase_like_1"/>
    <property type="match status" value="1"/>
</dbReference>
<evidence type="ECO:0000259" key="2">
    <source>
        <dbReference type="Pfam" id="PF13472"/>
    </source>
</evidence>
<dbReference type="Gene3D" id="3.40.50.1110">
    <property type="entry name" value="SGNH hydrolase"/>
    <property type="match status" value="1"/>
</dbReference>
<dbReference type="RefSeq" id="WP_167982768.1">
    <property type="nucleotide sequence ID" value="NZ_JAATEJ010000006.1"/>
</dbReference>
<dbReference type="InterPro" id="IPR036514">
    <property type="entry name" value="SGNH_hydro_sf"/>
</dbReference>
<dbReference type="Proteomes" id="UP000734511">
    <property type="component" value="Unassembled WGS sequence"/>
</dbReference>
<feature type="region of interest" description="Disordered" evidence="1">
    <location>
        <begin position="283"/>
        <end position="331"/>
    </location>
</feature>
<keyword evidence="3" id="KW-0378">Hydrolase</keyword>
<dbReference type="GO" id="GO:0016787">
    <property type="term" value="F:hydrolase activity"/>
    <property type="evidence" value="ECO:0007669"/>
    <property type="project" value="UniProtKB-KW"/>
</dbReference>
<proteinExistence type="predicted"/>
<evidence type="ECO:0000313" key="3">
    <source>
        <dbReference type="EMBL" id="NJP43905.1"/>
    </source>
</evidence>
<dbReference type="SUPFAM" id="SSF52266">
    <property type="entry name" value="SGNH hydrolase"/>
    <property type="match status" value="1"/>
</dbReference>
<sequence>MADGAVRFAVLGDSLSEGVGDPLPGGGWRGWAALLGESLTPRGELLNLARSGARSGDVAGSQLTAALRHRPQLASVVVGGNDTLRGGFDIAQVAADLHTAIGTLRASGAHVLTACLPDPGTVLGLPWPLAHPLGRRMAALNDTVHALSAHHGTVHLHAARLPWTTSPGVLSADRLHPSEAGHRMMARDFHLLLAAADAALAAGPGPRPTPDGPAPGRAASVWWMATRGTRWIADRCTDLLPDLLRLAAEEYRHAARGTAPLLDHAAREATALALESLGLRPDPAIPPPGPGADLLHSSGRPERSATKRILVPGADWAAAGSDSSGTTPITG</sequence>
<gene>
    <name evidence="3" type="ORF">HCN08_10870</name>
</gene>
<evidence type="ECO:0000256" key="1">
    <source>
        <dbReference type="SAM" id="MobiDB-lite"/>
    </source>
</evidence>
<feature type="domain" description="SGNH hydrolase-type esterase" evidence="2">
    <location>
        <begin position="10"/>
        <end position="183"/>
    </location>
</feature>
<name>A0ABX0ZLJ2_9ACTN</name>
<keyword evidence="4" id="KW-1185">Reference proteome</keyword>
<dbReference type="PANTHER" id="PTHR43784">
    <property type="entry name" value="GDSL-LIKE LIPASE/ACYLHYDROLASE, PUTATIVE (AFU_ORTHOLOGUE AFUA_2G00820)-RELATED"/>
    <property type="match status" value="1"/>
</dbReference>